<feature type="compositionally biased region" description="Basic and acidic residues" evidence="7">
    <location>
        <begin position="340"/>
        <end position="350"/>
    </location>
</feature>
<dbReference type="Proteomes" id="UP000298416">
    <property type="component" value="Unassembled WGS sequence"/>
</dbReference>
<dbReference type="PROSITE" id="PS50235">
    <property type="entry name" value="USP_3"/>
    <property type="match status" value="1"/>
</dbReference>
<comment type="subunit">
    <text evidence="6">PP2A consists of a common heteromeric enzyme, composed of a catalytic subunit (subunits C), a constant regulatory subunit (subunit A), and a variety of regulatory subunits such as subunits B (the R2/B/PR55/B55, R3/B''/PR72/PR130/PR59 and R5/B'/B56 families). Interacts with SIC/RON3.</text>
</comment>
<dbReference type="FunFam" id="2.130.10.10:FF:000569">
    <property type="entry name" value="Serine/threonine-protein phosphatase 2A 55 kDa regulatory subunit B"/>
    <property type="match status" value="1"/>
</dbReference>
<evidence type="ECO:0000313" key="10">
    <source>
        <dbReference type="EMBL" id="KAG6425866.1"/>
    </source>
</evidence>
<reference evidence="10" key="1">
    <citation type="submission" date="2018-01" db="EMBL/GenBank/DDBJ databases">
        <authorList>
            <person name="Mao J.F."/>
        </authorList>
    </citation>
    <scope>NUCLEOTIDE SEQUENCE</scope>
    <source>
        <strain evidence="10">Huo1</strain>
        <tissue evidence="10">Leaf</tissue>
    </source>
</reference>
<evidence type="ECO:0000256" key="2">
    <source>
        <dbReference type="ARBA" id="ARBA00009085"/>
    </source>
</evidence>
<proteinExistence type="inferred from homology"/>
<dbReference type="GO" id="GO:0004843">
    <property type="term" value="F:cysteine-type deubiquitinase activity"/>
    <property type="evidence" value="ECO:0007669"/>
    <property type="project" value="InterPro"/>
</dbReference>
<keyword evidence="4" id="KW-0677">Repeat</keyword>
<dbReference type="PROSITE" id="PS01025">
    <property type="entry name" value="PR55_2"/>
    <property type="match status" value="1"/>
</dbReference>
<evidence type="ECO:0000256" key="1">
    <source>
        <dbReference type="ARBA" id="ARBA00008259"/>
    </source>
</evidence>
<dbReference type="Pfam" id="PF00443">
    <property type="entry name" value="UCH"/>
    <property type="match status" value="1"/>
</dbReference>
<dbReference type="Pfam" id="PF00240">
    <property type="entry name" value="ubiquitin"/>
    <property type="match status" value="1"/>
</dbReference>
<dbReference type="PROSITE" id="PS00299">
    <property type="entry name" value="UBIQUITIN_1"/>
    <property type="match status" value="1"/>
</dbReference>
<dbReference type="PROSITE" id="PS01024">
    <property type="entry name" value="PR55_1"/>
    <property type="match status" value="1"/>
</dbReference>
<evidence type="ECO:0000256" key="4">
    <source>
        <dbReference type="ARBA" id="ARBA00022737"/>
    </source>
</evidence>
<evidence type="ECO:0000259" key="8">
    <source>
        <dbReference type="PROSITE" id="PS50053"/>
    </source>
</evidence>
<dbReference type="PROSITE" id="PS00972">
    <property type="entry name" value="USP_1"/>
    <property type="match status" value="1"/>
</dbReference>
<evidence type="ECO:0000256" key="5">
    <source>
        <dbReference type="ARBA" id="ARBA00034298"/>
    </source>
</evidence>
<evidence type="ECO:0000256" key="7">
    <source>
        <dbReference type="SAM" id="MobiDB-lite"/>
    </source>
</evidence>
<dbReference type="InterPro" id="IPR001394">
    <property type="entry name" value="Peptidase_C19_UCH"/>
</dbReference>
<dbReference type="InterPro" id="IPR029071">
    <property type="entry name" value="Ubiquitin-like_domsf"/>
</dbReference>
<dbReference type="InterPro" id="IPR001680">
    <property type="entry name" value="WD40_rpt"/>
</dbReference>
<keyword evidence="11" id="KW-1185">Reference proteome</keyword>
<protein>
    <recommendedName>
        <fullName evidence="12">Ubiquitinyl hydrolase 1</fullName>
    </recommendedName>
</protein>
<feature type="domain" description="Ubiquitin-like" evidence="8">
    <location>
        <begin position="5"/>
        <end position="60"/>
    </location>
</feature>
<dbReference type="InterPro" id="IPR000626">
    <property type="entry name" value="Ubiquitin-like_dom"/>
</dbReference>
<gene>
    <name evidence="10" type="ORF">SASPL_110072</name>
</gene>
<feature type="compositionally biased region" description="Low complexity" evidence="7">
    <location>
        <begin position="942"/>
        <end position="955"/>
    </location>
</feature>
<dbReference type="SUPFAM" id="SSF54236">
    <property type="entry name" value="Ubiquitin-like"/>
    <property type="match status" value="1"/>
</dbReference>
<dbReference type="SMART" id="SM00320">
    <property type="entry name" value="WD40"/>
    <property type="match status" value="5"/>
</dbReference>
<dbReference type="GO" id="GO:0019888">
    <property type="term" value="F:protein phosphatase regulator activity"/>
    <property type="evidence" value="ECO:0007669"/>
    <property type="project" value="InterPro"/>
</dbReference>
<dbReference type="Gene3D" id="3.90.70.10">
    <property type="entry name" value="Cysteine proteinases"/>
    <property type="match status" value="1"/>
</dbReference>
<dbReference type="FunFam" id="2.130.10.10:FF:000609">
    <property type="entry name" value="Serine/threonine-protein phosphatase 2A 55 kDa regulatory subunit B"/>
    <property type="match status" value="1"/>
</dbReference>
<dbReference type="InterPro" id="IPR018200">
    <property type="entry name" value="USP_CS"/>
</dbReference>
<feature type="region of interest" description="Disordered" evidence="7">
    <location>
        <begin position="328"/>
        <end position="375"/>
    </location>
</feature>
<dbReference type="InterPro" id="IPR000009">
    <property type="entry name" value="PP2A_PR55"/>
</dbReference>
<organism evidence="10">
    <name type="scientific">Salvia splendens</name>
    <name type="common">Scarlet sage</name>
    <dbReference type="NCBI Taxonomy" id="180675"/>
    <lineage>
        <taxon>Eukaryota</taxon>
        <taxon>Viridiplantae</taxon>
        <taxon>Streptophyta</taxon>
        <taxon>Embryophyta</taxon>
        <taxon>Tracheophyta</taxon>
        <taxon>Spermatophyta</taxon>
        <taxon>Magnoliopsida</taxon>
        <taxon>eudicotyledons</taxon>
        <taxon>Gunneridae</taxon>
        <taxon>Pentapetalae</taxon>
        <taxon>asterids</taxon>
        <taxon>lamiids</taxon>
        <taxon>Lamiales</taxon>
        <taxon>Lamiaceae</taxon>
        <taxon>Nepetoideae</taxon>
        <taxon>Mentheae</taxon>
        <taxon>Salviinae</taxon>
        <taxon>Salvia</taxon>
        <taxon>Salvia subgen. Calosphace</taxon>
        <taxon>core Calosphace</taxon>
    </lineage>
</organism>
<evidence type="ECO:0008006" key="12">
    <source>
        <dbReference type="Google" id="ProtNLM"/>
    </source>
</evidence>
<comment type="function">
    <text evidence="5">The B regulatory subunit may modulate substrate selectivity and catalytic activity, and may also direct the localization of the catalytic enzyme to a particular subcellular compartment.</text>
</comment>
<feature type="domain" description="USP" evidence="9">
    <location>
        <begin position="93"/>
        <end position="443"/>
    </location>
</feature>
<dbReference type="InterPro" id="IPR038765">
    <property type="entry name" value="Papain-like_cys_pep_sf"/>
</dbReference>
<dbReference type="InterPro" id="IPR036322">
    <property type="entry name" value="WD40_repeat_dom_sf"/>
</dbReference>
<dbReference type="InterPro" id="IPR018067">
    <property type="entry name" value="PP2A_PR55_CS"/>
</dbReference>
<accession>A0A8X8Y9Z8</accession>
<feature type="region of interest" description="Disordered" evidence="7">
    <location>
        <begin position="667"/>
        <end position="692"/>
    </location>
</feature>
<evidence type="ECO:0000256" key="6">
    <source>
        <dbReference type="ARBA" id="ARBA00062838"/>
    </source>
</evidence>
<dbReference type="Gene3D" id="2.130.10.10">
    <property type="entry name" value="YVTN repeat-like/Quinoprotein amine dehydrogenase"/>
    <property type="match status" value="2"/>
</dbReference>
<dbReference type="Gene3D" id="3.10.20.90">
    <property type="entry name" value="Phosphatidylinositol 3-kinase Catalytic Subunit, Chain A, domain 1"/>
    <property type="match status" value="1"/>
</dbReference>
<dbReference type="PROSITE" id="PS50053">
    <property type="entry name" value="UBIQUITIN_2"/>
    <property type="match status" value="1"/>
</dbReference>
<dbReference type="SUPFAM" id="SSF50978">
    <property type="entry name" value="WD40 repeat-like"/>
    <property type="match status" value="1"/>
</dbReference>
<feature type="region of interest" description="Disordered" evidence="7">
    <location>
        <begin position="936"/>
        <end position="955"/>
    </location>
</feature>
<dbReference type="InterPro" id="IPR015943">
    <property type="entry name" value="WD40/YVTN_repeat-like_dom_sf"/>
</dbReference>
<sequence>MFSNMEVDTTQPPYVFKCQLYDLTGVPPERQKIMVKGGLLKDDSDWSKVGIKEGQKLMMMGTADEIVKAPEKGPIFAEDMPEEEQAVAVGHSAGLVNLGNTCYMNSTLQCLHSVPELKSALIQYPPPVRSNAVDQSSHSLTVATRELFSELDKNVRPVAPGRFLTALRSKYPQFAQLHNGIYMQQDAEECWTQLLFTLSLALRSSSSSEDVDALKKFFGIDLVSRIHCAESGEESTETESVYSLKCHISQEVNHLHEGLKRALKSELEKSSPSLGRTAVYTKDSHVNDLPRYLTKVDYPLSLDVYGLCSDDLRKRLELPRRVLRDEEGKKAGLKTNESSSTKDSDVKMTDAEGSSNASGDSSVSAPGEGAPPEKEKHLTGIYDLVAVLTHKGRSADSGHYVAWVKQENGKWIQFDDDNPIPQREEDITRLSGGGDWHMAYISAAGPPAPLDWKFSQVFGERTAGEEVQEVLEFPSTSMSMRIVVFAMALNLTVNHDSLHAAAEVLLKLRLQPIRALPEQCFSLLFWLSEENMENLQLLKLDVISAIEFDKTGDHLATGDRGGRVVLFERTDSKEHGRNRRDLERMDCSVGRHPEFRYKTEFQSHEPEFDYLKSLEIEEKINNIRWCQAANGALFLLSTNDKTIKFWKVQEKKVKKISDMNADTFKGSGNGSIASSSVSSGPKQGVANGSYPDRSNKSLGNDLSFPPGGISSLRLPVVSSYETNLVARCRRVYAHAHDYHINSISNNSDGETFISADDLRVNLWNLEISNQSFNIVDVKPSNMEDLTEVITSAEFHPTHCNTLAYSSSKGSIRLIDLRQSALCDSHSKLFEEHEAPGSRSFFTEIIASISDIKFAKDGRYILSRDYMTLKLWDINMDSGPVSTFQVHEYLRPKLCDLYENDSIFDKFECCLSGDGLRVATGSYSTEATTLEASKNPMRRQVQTPSRPSRSLSSSITRVVRRGAESPGVEANGNSLDFTTKLLHLAWHPSENSIACAAANSLYMYYA</sequence>
<dbReference type="GO" id="GO:0016579">
    <property type="term" value="P:protein deubiquitination"/>
    <property type="evidence" value="ECO:0007669"/>
    <property type="project" value="InterPro"/>
</dbReference>
<dbReference type="AlphaFoldDB" id="A0A8X8Y9Z8"/>
<comment type="similarity">
    <text evidence="1">Belongs to the phosphatase 2A regulatory subunit B family.</text>
</comment>
<keyword evidence="3" id="KW-0853">WD repeat</keyword>
<evidence type="ECO:0000256" key="3">
    <source>
        <dbReference type="ARBA" id="ARBA00022574"/>
    </source>
</evidence>
<dbReference type="InterPro" id="IPR019954">
    <property type="entry name" value="Ubiquitin_CS"/>
</dbReference>
<dbReference type="PANTHER" id="PTHR11871">
    <property type="entry name" value="PROTEIN PHOSPHATASE PP2A REGULATORY SUBUNIT B"/>
    <property type="match status" value="1"/>
</dbReference>
<dbReference type="Pfam" id="PF00400">
    <property type="entry name" value="WD40"/>
    <property type="match status" value="1"/>
</dbReference>
<dbReference type="SMART" id="SM00213">
    <property type="entry name" value="UBQ"/>
    <property type="match status" value="1"/>
</dbReference>
<reference evidence="10" key="2">
    <citation type="submission" date="2020-08" db="EMBL/GenBank/DDBJ databases">
        <title>Plant Genome Project.</title>
        <authorList>
            <person name="Zhang R.-G."/>
        </authorList>
    </citation>
    <scope>NUCLEOTIDE SEQUENCE</scope>
    <source>
        <strain evidence="10">Huo1</strain>
        <tissue evidence="10">Leaf</tissue>
    </source>
</reference>
<comment type="similarity">
    <text evidence="2">Belongs to the peptidase C19 family.</text>
</comment>
<dbReference type="CDD" id="cd16104">
    <property type="entry name" value="Ubl_USP14_like"/>
    <property type="match status" value="1"/>
</dbReference>
<feature type="compositionally biased region" description="Low complexity" evidence="7">
    <location>
        <begin position="351"/>
        <end position="365"/>
    </location>
</feature>
<dbReference type="InterPro" id="IPR028889">
    <property type="entry name" value="USP"/>
</dbReference>
<dbReference type="PROSITE" id="PS00973">
    <property type="entry name" value="USP_2"/>
    <property type="match status" value="1"/>
</dbReference>
<comment type="caution">
    <text evidence="10">The sequence shown here is derived from an EMBL/GenBank/DDBJ whole genome shotgun (WGS) entry which is preliminary data.</text>
</comment>
<dbReference type="EMBL" id="PNBA02000004">
    <property type="protein sequence ID" value="KAG6425866.1"/>
    <property type="molecule type" value="Genomic_DNA"/>
</dbReference>
<dbReference type="PRINTS" id="PR00600">
    <property type="entry name" value="PP2APR55"/>
</dbReference>
<dbReference type="GO" id="GO:0000159">
    <property type="term" value="C:protein phosphatase type 2A complex"/>
    <property type="evidence" value="ECO:0007669"/>
    <property type="project" value="InterPro"/>
</dbReference>
<evidence type="ECO:0000259" key="9">
    <source>
        <dbReference type="PROSITE" id="PS50235"/>
    </source>
</evidence>
<feature type="compositionally biased region" description="Low complexity" evidence="7">
    <location>
        <begin position="670"/>
        <end position="680"/>
    </location>
</feature>
<name>A0A8X8Y9Z8_SALSN</name>
<evidence type="ECO:0000313" key="11">
    <source>
        <dbReference type="Proteomes" id="UP000298416"/>
    </source>
</evidence>
<dbReference type="SUPFAM" id="SSF54001">
    <property type="entry name" value="Cysteine proteinases"/>
    <property type="match status" value="1"/>
</dbReference>